<dbReference type="PROSITE" id="PS00061">
    <property type="entry name" value="ADH_SHORT"/>
    <property type="match status" value="1"/>
</dbReference>
<dbReference type="InterPro" id="IPR002347">
    <property type="entry name" value="SDR_fam"/>
</dbReference>
<evidence type="ECO:0000313" key="6">
    <source>
        <dbReference type="Proteomes" id="UP000695000"/>
    </source>
</evidence>
<evidence type="ECO:0000256" key="4">
    <source>
        <dbReference type="RuleBase" id="RU000363"/>
    </source>
</evidence>
<organism evidence="6 7">
    <name type="scientific">Nicrophorus vespilloides</name>
    <name type="common">Boreal carrion beetle</name>
    <dbReference type="NCBI Taxonomy" id="110193"/>
    <lineage>
        <taxon>Eukaryota</taxon>
        <taxon>Metazoa</taxon>
        <taxon>Ecdysozoa</taxon>
        <taxon>Arthropoda</taxon>
        <taxon>Hexapoda</taxon>
        <taxon>Insecta</taxon>
        <taxon>Pterygota</taxon>
        <taxon>Neoptera</taxon>
        <taxon>Endopterygota</taxon>
        <taxon>Coleoptera</taxon>
        <taxon>Polyphaga</taxon>
        <taxon>Staphyliniformia</taxon>
        <taxon>Silphidae</taxon>
        <taxon>Nicrophorinae</taxon>
        <taxon>Nicrophorus</taxon>
    </lineage>
</organism>
<dbReference type="CDD" id="cd05332">
    <property type="entry name" value="11beta-HSD1_like_SDR_c"/>
    <property type="match status" value="1"/>
</dbReference>
<dbReference type="Pfam" id="PF00106">
    <property type="entry name" value="adh_short"/>
    <property type="match status" value="1"/>
</dbReference>
<dbReference type="SUPFAM" id="SSF51735">
    <property type="entry name" value="NAD(P)-binding Rossmann-fold domains"/>
    <property type="match status" value="1"/>
</dbReference>
<reference evidence="7" key="1">
    <citation type="submission" date="2025-08" db="UniProtKB">
        <authorList>
            <consortium name="RefSeq"/>
        </authorList>
    </citation>
    <scope>IDENTIFICATION</scope>
    <source>
        <tissue evidence="7">Whole Larva</tissue>
    </source>
</reference>
<keyword evidence="5" id="KW-0812">Transmembrane</keyword>
<evidence type="ECO:0000256" key="2">
    <source>
        <dbReference type="ARBA" id="ARBA00023002"/>
    </source>
</evidence>
<keyword evidence="5" id="KW-0472">Membrane</keyword>
<keyword evidence="2" id="KW-0560">Oxidoreductase</keyword>
<keyword evidence="6" id="KW-1185">Reference proteome</keyword>
<dbReference type="InterPro" id="IPR020904">
    <property type="entry name" value="Sc_DH/Rdtase_CS"/>
</dbReference>
<name>A0ABM1NHK4_NICVS</name>
<dbReference type="RefSeq" id="XP_017786304.1">
    <property type="nucleotide sequence ID" value="XM_017930815.1"/>
</dbReference>
<dbReference type="PIRSF" id="PIRSF000126">
    <property type="entry name" value="11-beta-HSD1"/>
    <property type="match status" value="1"/>
</dbReference>
<dbReference type="Gene3D" id="3.40.50.720">
    <property type="entry name" value="NAD(P)-binding Rossmann-like Domain"/>
    <property type="match status" value="1"/>
</dbReference>
<evidence type="ECO:0000256" key="5">
    <source>
        <dbReference type="SAM" id="Phobius"/>
    </source>
</evidence>
<dbReference type="Proteomes" id="UP000695000">
    <property type="component" value="Unplaced"/>
</dbReference>
<comment type="function">
    <text evidence="3">Putative oxidoreductase.</text>
</comment>
<gene>
    <name evidence="7" type="primary">LOC108569305</name>
</gene>
<feature type="transmembrane region" description="Helical" evidence="5">
    <location>
        <begin position="6"/>
        <end position="26"/>
    </location>
</feature>
<dbReference type="PANTHER" id="PTHR44196">
    <property type="entry name" value="DEHYDROGENASE/REDUCTASE SDR FAMILY MEMBER 7B"/>
    <property type="match status" value="1"/>
</dbReference>
<dbReference type="PRINTS" id="PR00080">
    <property type="entry name" value="SDRFAMILY"/>
</dbReference>
<dbReference type="PANTHER" id="PTHR44196:SF1">
    <property type="entry name" value="DEHYDROGENASE_REDUCTASE SDR FAMILY MEMBER 7B"/>
    <property type="match status" value="1"/>
</dbReference>
<keyword evidence="5" id="KW-1133">Transmembrane helix</keyword>
<comment type="similarity">
    <text evidence="1 4">Belongs to the short-chain dehydrogenases/reductases (SDR) family.</text>
</comment>
<evidence type="ECO:0000256" key="1">
    <source>
        <dbReference type="ARBA" id="ARBA00006484"/>
    </source>
</evidence>
<protein>
    <submittedName>
        <fullName evidence="7">Dehydrogenase/reductase SDR family protein 7-like</fullName>
    </submittedName>
</protein>
<dbReference type="NCBIfam" id="NF004825">
    <property type="entry name" value="PRK06181.1"/>
    <property type="match status" value="1"/>
</dbReference>
<sequence length="310" mass="34063">MEEKRTMVWNIASSIGIALTIPYILYKVVRAVYIKKVYGALAGKVVVITGASSGLGEALAHEFYKNGCQVVLCARRRQELDRVRMDLLKMHPTVPTLHPIIVPLDLGNLDQLPSNVDKIIALTGHIDILINNGGISNRGSACDTKLSVDMELMKINYFGTITLTKAVLPSMVKRNQGHIVSISSVQGLIAIPERSSYSASKHALQAFSDSLRAEVNKHNIHMTVVSPGYIKTQLSLNALTGTGAKHGQLDKNTEQGYTPEFVANKILNSVVQGKKEVVIASFIARIGIFLRKYFPTIYFLVMAHRANKSH</sequence>
<dbReference type="GeneID" id="108569305"/>
<evidence type="ECO:0000256" key="3">
    <source>
        <dbReference type="ARBA" id="ARBA00037096"/>
    </source>
</evidence>
<accession>A0ABM1NHK4</accession>
<proteinExistence type="inferred from homology"/>
<dbReference type="InterPro" id="IPR036291">
    <property type="entry name" value="NAD(P)-bd_dom_sf"/>
</dbReference>
<evidence type="ECO:0000313" key="7">
    <source>
        <dbReference type="RefSeq" id="XP_017786304.1"/>
    </source>
</evidence>
<dbReference type="PRINTS" id="PR00081">
    <property type="entry name" value="GDHRDH"/>
</dbReference>